<dbReference type="VEuPathDB" id="FungiDB:SPPG_07609"/>
<evidence type="ECO:0000256" key="2">
    <source>
        <dbReference type="ARBA" id="ARBA00012543"/>
    </source>
</evidence>
<comment type="catalytic activity">
    <reaction evidence="11">
        <text>[(1-&gt;4)-N-acetyl-beta-D-glucosaminyl](n) + UDP-N-acetyl-alpha-D-glucosamine = [(1-&gt;4)-N-acetyl-beta-D-glucosaminyl](n+1) + UDP + H(+)</text>
        <dbReference type="Rhea" id="RHEA:16637"/>
        <dbReference type="Rhea" id="RHEA-COMP:9593"/>
        <dbReference type="Rhea" id="RHEA-COMP:9595"/>
        <dbReference type="ChEBI" id="CHEBI:15378"/>
        <dbReference type="ChEBI" id="CHEBI:17029"/>
        <dbReference type="ChEBI" id="CHEBI:57705"/>
        <dbReference type="ChEBI" id="CHEBI:58223"/>
        <dbReference type="EC" id="2.4.1.16"/>
    </reaction>
</comment>
<evidence type="ECO:0000259" key="13">
    <source>
        <dbReference type="Pfam" id="PF08407"/>
    </source>
</evidence>
<dbReference type="CDD" id="cd04190">
    <property type="entry name" value="Chitin_synth_C"/>
    <property type="match status" value="1"/>
</dbReference>
<keyword evidence="3 11" id="KW-1003">Cell membrane</keyword>
<dbReference type="SUPFAM" id="SSF53448">
    <property type="entry name" value="Nucleotide-diphospho-sugar transferases"/>
    <property type="match status" value="1"/>
</dbReference>
<dbReference type="PANTHER" id="PTHR22914:SF9">
    <property type="entry name" value="CHITIN SYNTHASE 1"/>
    <property type="match status" value="1"/>
</dbReference>
<dbReference type="GO" id="GO:0071555">
    <property type="term" value="P:cell wall organization"/>
    <property type="evidence" value="ECO:0007669"/>
    <property type="project" value="UniProtKB-KW"/>
</dbReference>
<evidence type="ECO:0000256" key="7">
    <source>
        <dbReference type="ARBA" id="ARBA00022989"/>
    </source>
</evidence>
<feature type="domain" description="Chitin synthase N-terminal" evidence="13">
    <location>
        <begin position="112"/>
        <end position="177"/>
    </location>
</feature>
<evidence type="ECO:0000256" key="10">
    <source>
        <dbReference type="ARBA" id="ARBA00024009"/>
    </source>
</evidence>
<evidence type="ECO:0000256" key="3">
    <source>
        <dbReference type="ARBA" id="ARBA00022475"/>
    </source>
</evidence>
<dbReference type="GO" id="GO:0004100">
    <property type="term" value="F:chitin synthase activity"/>
    <property type="evidence" value="ECO:0007669"/>
    <property type="project" value="UniProtKB-UniRule"/>
</dbReference>
<dbReference type="GeneID" id="27690815"/>
<dbReference type="Pfam" id="PF08407">
    <property type="entry name" value="Chitin_synth_1N"/>
    <property type="match status" value="1"/>
</dbReference>
<keyword evidence="7 11" id="KW-1133">Transmembrane helix</keyword>
<dbReference type="GO" id="GO:0030428">
    <property type="term" value="C:cell septum"/>
    <property type="evidence" value="ECO:0007669"/>
    <property type="project" value="TreeGrafter"/>
</dbReference>
<comment type="similarity">
    <text evidence="11">Belongs to the chitin synthase family.</text>
</comment>
<feature type="transmembrane region" description="Helical" evidence="11">
    <location>
        <begin position="835"/>
        <end position="856"/>
    </location>
</feature>
<evidence type="ECO:0000256" key="11">
    <source>
        <dbReference type="RuleBase" id="RU366040"/>
    </source>
</evidence>
<keyword evidence="6 11" id="KW-0812">Transmembrane</keyword>
<feature type="transmembrane region" description="Helical" evidence="11">
    <location>
        <begin position="536"/>
        <end position="557"/>
    </location>
</feature>
<evidence type="ECO:0000256" key="12">
    <source>
        <dbReference type="SAM" id="MobiDB-lite"/>
    </source>
</evidence>
<feature type="transmembrane region" description="Helical" evidence="11">
    <location>
        <begin position="617"/>
        <end position="638"/>
    </location>
</feature>
<gene>
    <name evidence="14" type="ORF">SPPG_07609</name>
</gene>
<dbReference type="RefSeq" id="XP_016605262.1">
    <property type="nucleotide sequence ID" value="XM_016755774.1"/>
</dbReference>
<dbReference type="PANTHER" id="PTHR22914">
    <property type="entry name" value="CHITIN SYNTHASE"/>
    <property type="match status" value="1"/>
</dbReference>
<dbReference type="STRING" id="645134.A0A0L0H7M7"/>
<dbReference type="InterPro" id="IPR004835">
    <property type="entry name" value="Chitin_synth"/>
</dbReference>
<feature type="transmembrane region" description="Helical" evidence="11">
    <location>
        <begin position="732"/>
        <end position="752"/>
    </location>
</feature>
<evidence type="ECO:0000256" key="8">
    <source>
        <dbReference type="ARBA" id="ARBA00023136"/>
    </source>
</evidence>
<dbReference type="InterPro" id="IPR013616">
    <property type="entry name" value="Chitin_synth_N"/>
</dbReference>
<organism evidence="14 15">
    <name type="scientific">Spizellomyces punctatus (strain DAOM BR117)</name>
    <dbReference type="NCBI Taxonomy" id="645134"/>
    <lineage>
        <taxon>Eukaryota</taxon>
        <taxon>Fungi</taxon>
        <taxon>Fungi incertae sedis</taxon>
        <taxon>Chytridiomycota</taxon>
        <taxon>Chytridiomycota incertae sedis</taxon>
        <taxon>Chytridiomycetes</taxon>
        <taxon>Spizellomycetales</taxon>
        <taxon>Spizellomycetaceae</taxon>
        <taxon>Spizellomyces</taxon>
    </lineage>
</organism>
<dbReference type="Pfam" id="PF01644">
    <property type="entry name" value="Chitin_synth_1"/>
    <property type="match status" value="1"/>
</dbReference>
<feature type="region of interest" description="Disordered" evidence="12">
    <location>
        <begin position="31"/>
        <end position="53"/>
    </location>
</feature>
<reference evidence="14 15" key="1">
    <citation type="submission" date="2009-08" db="EMBL/GenBank/DDBJ databases">
        <title>The Genome Sequence of Spizellomyces punctatus strain DAOM BR117.</title>
        <authorList>
            <consortium name="The Broad Institute Genome Sequencing Platform"/>
            <person name="Russ C."/>
            <person name="Cuomo C."/>
            <person name="Shea T."/>
            <person name="Young S.K."/>
            <person name="Zeng Q."/>
            <person name="Koehrsen M."/>
            <person name="Haas B."/>
            <person name="Borodovsky M."/>
            <person name="Guigo R."/>
            <person name="Alvarado L."/>
            <person name="Berlin A."/>
            <person name="Bochicchio J."/>
            <person name="Borenstein D."/>
            <person name="Chapman S."/>
            <person name="Chen Z."/>
            <person name="Engels R."/>
            <person name="Freedman E."/>
            <person name="Gellesch M."/>
            <person name="Goldberg J."/>
            <person name="Griggs A."/>
            <person name="Gujja S."/>
            <person name="Heiman D."/>
            <person name="Hepburn T."/>
            <person name="Howarth C."/>
            <person name="Jen D."/>
            <person name="Larson L."/>
            <person name="Lewis B."/>
            <person name="Mehta T."/>
            <person name="Park D."/>
            <person name="Pearson M."/>
            <person name="Roberts A."/>
            <person name="Saif S."/>
            <person name="Shenoy N."/>
            <person name="Sisk P."/>
            <person name="Stolte C."/>
            <person name="Sykes S."/>
            <person name="Thomson T."/>
            <person name="Walk T."/>
            <person name="White J."/>
            <person name="Yandava C."/>
            <person name="Burger G."/>
            <person name="Gray M.W."/>
            <person name="Holland P.W.H."/>
            <person name="King N."/>
            <person name="Lang F.B.F."/>
            <person name="Roger A.J."/>
            <person name="Ruiz-Trillo I."/>
            <person name="Lander E."/>
            <person name="Nusbaum C."/>
        </authorList>
    </citation>
    <scope>NUCLEOTIDE SEQUENCE [LARGE SCALE GENOMIC DNA]</scope>
    <source>
        <strain evidence="14 15">DAOM BR117</strain>
    </source>
</reference>
<dbReference type="EC" id="2.4.1.16" evidence="2 11"/>
<dbReference type="GO" id="GO:0005886">
    <property type="term" value="C:plasma membrane"/>
    <property type="evidence" value="ECO:0007669"/>
    <property type="project" value="UniProtKB-SubCell"/>
</dbReference>
<evidence type="ECO:0000256" key="5">
    <source>
        <dbReference type="ARBA" id="ARBA00022679"/>
    </source>
</evidence>
<keyword evidence="8 11" id="KW-0472">Membrane</keyword>
<evidence type="ECO:0000256" key="4">
    <source>
        <dbReference type="ARBA" id="ARBA00022676"/>
    </source>
</evidence>
<protein>
    <recommendedName>
        <fullName evidence="2 11">Chitin synthase</fullName>
        <ecNumber evidence="2 11">2.4.1.16</ecNumber>
    </recommendedName>
</protein>
<dbReference type="GO" id="GO:0006031">
    <property type="term" value="P:chitin biosynthetic process"/>
    <property type="evidence" value="ECO:0007669"/>
    <property type="project" value="UniProtKB-UniRule"/>
</dbReference>
<dbReference type="AlphaFoldDB" id="A0A0L0H7M7"/>
<dbReference type="InterPro" id="IPR029044">
    <property type="entry name" value="Nucleotide-diphossugar_trans"/>
</dbReference>
<dbReference type="eggNOG" id="KOG2571">
    <property type="taxonomic scope" value="Eukaryota"/>
</dbReference>
<keyword evidence="15" id="KW-1185">Reference proteome</keyword>
<evidence type="ECO:0000256" key="6">
    <source>
        <dbReference type="ARBA" id="ARBA00022692"/>
    </source>
</evidence>
<accession>A0A0L0H7M7</accession>
<dbReference type="OrthoDB" id="26569at2759"/>
<feature type="transmembrane region" description="Helical" evidence="11">
    <location>
        <begin position="583"/>
        <end position="605"/>
    </location>
</feature>
<evidence type="ECO:0000256" key="1">
    <source>
        <dbReference type="ARBA" id="ARBA00004651"/>
    </source>
</evidence>
<dbReference type="Proteomes" id="UP000053201">
    <property type="component" value="Unassembled WGS sequence"/>
</dbReference>
<dbReference type="InParanoid" id="A0A0L0H7M7"/>
<feature type="transmembrane region" description="Helical" evidence="11">
    <location>
        <begin position="702"/>
        <end position="720"/>
    </location>
</feature>
<proteinExistence type="inferred from homology"/>
<evidence type="ECO:0000256" key="9">
    <source>
        <dbReference type="ARBA" id="ARBA00023316"/>
    </source>
</evidence>
<evidence type="ECO:0000313" key="15">
    <source>
        <dbReference type="Proteomes" id="UP000053201"/>
    </source>
</evidence>
<comment type="function">
    <text evidence="10 11">Polymerizes chitin, a structural polymer of the cell wall and septum, by transferring the sugar moiety of UDP-GlcNAc to the non-reducing end of the growing chitin polymer.</text>
</comment>
<keyword evidence="4 11" id="KW-0328">Glycosyltransferase</keyword>
<dbReference type="EMBL" id="KQ257465">
    <property type="protein sequence ID" value="KNC97222.1"/>
    <property type="molecule type" value="Genomic_DNA"/>
</dbReference>
<feature type="transmembrane region" description="Helical" evidence="11">
    <location>
        <begin position="862"/>
        <end position="882"/>
    </location>
</feature>
<dbReference type="OMA" id="TAWYFKI"/>
<evidence type="ECO:0000313" key="14">
    <source>
        <dbReference type="EMBL" id="KNC97222.1"/>
    </source>
</evidence>
<name>A0A0L0H7M7_SPIPD</name>
<comment type="subcellular location">
    <subcellularLocation>
        <location evidence="1 11">Cell membrane</location>
        <topology evidence="1 11">Multi-pass membrane protein</topology>
    </subcellularLocation>
</comment>
<sequence length="912" mass="102549">MASIRFIEPNIEHADPRASYISDAYEPSVNSGETQLDIYPSETSTPKTWESDTPPGIHQSIPVLYAPGQAGYAEYPPTSTANLYPPADDDELSPVGYDSTLRKRKTTINRRIKTVKLSQTGNFVIKQRVPDEVIKEVQYGKGEEFESMRYTASTCDPDNFVERGYNLRCANYQRRIEIFVVVTMYNEDHEGFNRTMFALAQNLKYLCEKNKNGWDADGWKKVAICIVADGRSKIHPTVLKVLEVMGVYQDGVAQSAVNGDETTAHIFEYTPQKVLDTKMQLWGPKEGIPPIQTIFCLKEKNAKKINSHRWFFRAFSALLDPRVCVLIDVGTKPSANSLYSLWKAFYRNDQIAGACGEIRADLGQGLTYFKNIMNPLVASQNFEYKISNLLDKSLESAFGYISVLPGAFSAYRWQALQDLGPGQGPLSKYFEGEARVGKPQDSSIFSANLYLAEDRILCFELVAKPNGRWTLHYVNDAKADTDVPESIPEFLSQRRRWLNGSLFAGFYALANITRMWSTRHSLLRKLAFTVQYLYNVVNQVFSWFILGNFAITFFFLFGELEQILSDPTSAGQSPNVRTRIIQILLGIARFSYPVVLVCLFIISFGNRPQAFRRTYKAVMFGFGVIGAVMIGLLVRRLIQTTQFVRTQYNMDYGSVLRPLVEPAVQPTRDGGQLLMNTLVNQVARVMRKEMDVKLRDAKRESLVYAVTLASTVGVYFLASFLQLDFAHMFTCFVQYLLLLPSYINVLTVYALSNLHDVSWGTKGESKPTTLPTVQAQKQSDGTVVADVSISTDQTTLAQHYSETLDELRSLPSNVSTSTQDPKTQQEDDYKSFRTIMMLTYLSSNAVLFAVGTTWSGNGYLNVLLSVTAGLAFFKLLGVFWFLGMKGLVKAFGGRSVRGRYKKEQGVLLSEGV</sequence>
<keyword evidence="9 11" id="KW-0961">Cell wall biogenesis/degradation</keyword>
<keyword evidence="5 11" id="KW-0808">Transferase</keyword>